<dbReference type="SUPFAM" id="SSF51182">
    <property type="entry name" value="RmlC-like cupins"/>
    <property type="match status" value="1"/>
</dbReference>
<evidence type="ECO:0000313" key="3">
    <source>
        <dbReference type="EMBL" id="SIO42869.1"/>
    </source>
</evidence>
<name>A0A1N6JFF8_9BURK</name>
<sequence length="106" mass="11964">MPDDKQYEGVSVVKRANVFGEKCVSHTVIFADGTRKTLGVFLRGKLTIPSVVDEELEILAGHCSVRQKNGAEWTEYRAGDFFEVPRNSSIEVNVFETVEYICSFRD</sequence>
<dbReference type="InterPro" id="IPR009664">
    <property type="entry name" value="Ppnp"/>
</dbReference>
<keyword evidence="4" id="KW-1185">Reference proteome</keyword>
<dbReference type="GO" id="GO:0004731">
    <property type="term" value="F:purine-nucleoside phosphorylase activity"/>
    <property type="evidence" value="ECO:0007669"/>
    <property type="project" value="TreeGrafter"/>
</dbReference>
<gene>
    <name evidence="3" type="ORF">SAMN05444165_3104</name>
</gene>
<reference evidence="3 4" key="1">
    <citation type="submission" date="2016-11" db="EMBL/GenBank/DDBJ databases">
        <authorList>
            <person name="Jaros S."/>
            <person name="Januszkiewicz K."/>
            <person name="Wedrychowicz H."/>
        </authorList>
    </citation>
    <scope>NUCLEOTIDE SEQUENCE [LARGE SCALE GENOMIC DNA]</scope>
    <source>
        <strain evidence="3 4">GAS95</strain>
    </source>
</reference>
<organism evidence="3 4">
    <name type="scientific">Paraburkholderia phenazinium</name>
    <dbReference type="NCBI Taxonomy" id="60549"/>
    <lineage>
        <taxon>Bacteria</taxon>
        <taxon>Pseudomonadati</taxon>
        <taxon>Pseudomonadota</taxon>
        <taxon>Betaproteobacteria</taxon>
        <taxon>Burkholderiales</taxon>
        <taxon>Burkholderiaceae</taxon>
        <taxon>Paraburkholderia</taxon>
    </lineage>
</organism>
<dbReference type="AlphaFoldDB" id="A0A1N6JFF8"/>
<dbReference type="PANTHER" id="PTHR36540">
    <property type="entry name" value="PYRIMIDINE/PURINE NUCLEOSIDE PHOSPHORYLASE"/>
    <property type="match status" value="1"/>
</dbReference>
<dbReference type="OrthoDB" id="9793848at2"/>
<dbReference type="GO" id="GO:0016154">
    <property type="term" value="F:pyrimidine-nucleoside phosphorylase activity"/>
    <property type="evidence" value="ECO:0007669"/>
    <property type="project" value="TreeGrafter"/>
</dbReference>
<evidence type="ECO:0000256" key="1">
    <source>
        <dbReference type="ARBA" id="ARBA00022676"/>
    </source>
</evidence>
<dbReference type="PANTHER" id="PTHR36540:SF1">
    <property type="entry name" value="PYRIMIDINE_PURINE NUCLEOSIDE PHOSPHORYLASE"/>
    <property type="match status" value="1"/>
</dbReference>
<dbReference type="GO" id="GO:0005829">
    <property type="term" value="C:cytosol"/>
    <property type="evidence" value="ECO:0007669"/>
    <property type="project" value="TreeGrafter"/>
</dbReference>
<accession>A0A1N6JFF8</accession>
<dbReference type="EMBL" id="FSRU01000001">
    <property type="protein sequence ID" value="SIO42869.1"/>
    <property type="molecule type" value="Genomic_DNA"/>
</dbReference>
<keyword evidence="1" id="KW-0328">Glycosyltransferase</keyword>
<dbReference type="Pfam" id="PF06865">
    <property type="entry name" value="Ppnp"/>
    <property type="match status" value="1"/>
</dbReference>
<evidence type="ECO:0000256" key="2">
    <source>
        <dbReference type="ARBA" id="ARBA00022679"/>
    </source>
</evidence>
<dbReference type="InterPro" id="IPR011051">
    <property type="entry name" value="RmlC_Cupin_sf"/>
</dbReference>
<protein>
    <submittedName>
        <fullName evidence="3">Uncharacterized protein</fullName>
    </submittedName>
</protein>
<evidence type="ECO:0000313" key="4">
    <source>
        <dbReference type="Proteomes" id="UP000185151"/>
    </source>
</evidence>
<proteinExistence type="predicted"/>
<keyword evidence="2" id="KW-0808">Transferase</keyword>
<dbReference type="Proteomes" id="UP000185151">
    <property type="component" value="Unassembled WGS sequence"/>
</dbReference>
<dbReference type="InterPro" id="IPR014710">
    <property type="entry name" value="RmlC-like_jellyroll"/>
</dbReference>
<dbReference type="Gene3D" id="2.60.120.10">
    <property type="entry name" value="Jelly Rolls"/>
    <property type="match status" value="1"/>
</dbReference>
<dbReference type="RefSeq" id="WP_074296378.1">
    <property type="nucleotide sequence ID" value="NZ_FSRU01000001.1"/>
</dbReference>